<keyword evidence="7" id="KW-1185">Reference proteome</keyword>
<sequence>MNDSNSTNDYSDIWIIDDRTKDIFFVVFCCIVSAAVAFLGIIINVLNVATFVKMGFQETTNMTLLALSISDLCGLLTLEWMFLCFNPTFLEAGLPLVLFEIQYITGGYPHMCFSRITGFLTAYVTFERCLCITRPLVVKRVLTPSRTLLIIVGIYLFMIASVARAFEVNPLRWKFFAPDNATKLGIVYSNARDEVEAILLVTNNSFGYIAFGMVSLCTAILVSRLKANQKWRIKSISGDHARSVKFRDKRMVRIVLTISGMFITLSFPFTIVFLMTTAYPQFGSWGRYSNLFYTCAACVTFLEILNSSFTFFIYYSMSSKFRQTANLLWTIRGEIRDSKFQELRQGRI</sequence>
<dbReference type="GO" id="GO:0004930">
    <property type="term" value="F:G protein-coupled receptor activity"/>
    <property type="evidence" value="ECO:0007669"/>
    <property type="project" value="InterPro"/>
</dbReference>
<feature type="transmembrane region" description="Helical" evidence="5">
    <location>
        <begin position="206"/>
        <end position="225"/>
    </location>
</feature>
<dbReference type="OMA" id="NNESTWL"/>
<accession>A0A9W3AWY7</accession>
<dbReference type="GeneID" id="129927308"/>
<dbReference type="OrthoDB" id="10286098at2759"/>
<feature type="transmembrane region" description="Helical" evidence="5">
    <location>
        <begin position="291"/>
        <end position="315"/>
    </location>
</feature>
<evidence type="ECO:0000256" key="5">
    <source>
        <dbReference type="SAM" id="Phobius"/>
    </source>
</evidence>
<keyword evidence="4 5" id="KW-0472">Membrane</keyword>
<dbReference type="Pfam" id="PF00001">
    <property type="entry name" value="7tm_1"/>
    <property type="match status" value="1"/>
</dbReference>
<comment type="subcellular location">
    <subcellularLocation>
        <location evidence="1">Membrane</location>
    </subcellularLocation>
</comment>
<dbReference type="PROSITE" id="PS50262">
    <property type="entry name" value="G_PROTEIN_RECEP_F1_2"/>
    <property type="match status" value="1"/>
</dbReference>
<evidence type="ECO:0000259" key="6">
    <source>
        <dbReference type="PROSITE" id="PS50262"/>
    </source>
</evidence>
<feature type="transmembrane region" description="Helical" evidence="5">
    <location>
        <begin position="23"/>
        <end position="52"/>
    </location>
</feature>
<feature type="domain" description="G-protein coupled receptors family 1 profile" evidence="6">
    <location>
        <begin position="40"/>
        <end position="314"/>
    </location>
</feature>
<dbReference type="PANTHER" id="PTHR46641">
    <property type="entry name" value="FMRFAMIDE RECEPTOR-RELATED"/>
    <property type="match status" value="1"/>
</dbReference>
<evidence type="ECO:0000256" key="3">
    <source>
        <dbReference type="ARBA" id="ARBA00022989"/>
    </source>
</evidence>
<dbReference type="PANTHER" id="PTHR46641:SF2">
    <property type="entry name" value="FMRFAMIDE RECEPTOR"/>
    <property type="match status" value="1"/>
</dbReference>
<reference evidence="8" key="1">
    <citation type="submission" date="2025-08" db="UniProtKB">
        <authorList>
            <consortium name="RefSeq"/>
        </authorList>
    </citation>
    <scope>IDENTIFICATION</scope>
</reference>
<proteinExistence type="predicted"/>
<feature type="transmembrane region" description="Helical" evidence="5">
    <location>
        <begin position="103"/>
        <end position="126"/>
    </location>
</feature>
<gene>
    <name evidence="8" type="primary">LOC129927308</name>
</gene>
<dbReference type="GO" id="GO:0016020">
    <property type="term" value="C:membrane"/>
    <property type="evidence" value="ECO:0007669"/>
    <property type="project" value="UniProtKB-SubCell"/>
</dbReference>
<protein>
    <submittedName>
        <fullName evidence="8">Uncharacterized protein LOC129927308</fullName>
    </submittedName>
</protein>
<dbReference type="InterPro" id="IPR017452">
    <property type="entry name" value="GPCR_Rhodpsn_7TM"/>
</dbReference>
<keyword evidence="2 5" id="KW-0812">Transmembrane</keyword>
<feature type="transmembrane region" description="Helical" evidence="5">
    <location>
        <begin position="64"/>
        <end position="83"/>
    </location>
</feature>
<organism evidence="7 8">
    <name type="scientific">Biomphalaria glabrata</name>
    <name type="common">Bloodfluke planorb</name>
    <name type="synonym">Freshwater snail</name>
    <dbReference type="NCBI Taxonomy" id="6526"/>
    <lineage>
        <taxon>Eukaryota</taxon>
        <taxon>Metazoa</taxon>
        <taxon>Spiralia</taxon>
        <taxon>Lophotrochozoa</taxon>
        <taxon>Mollusca</taxon>
        <taxon>Gastropoda</taxon>
        <taxon>Heterobranchia</taxon>
        <taxon>Euthyneura</taxon>
        <taxon>Panpulmonata</taxon>
        <taxon>Hygrophila</taxon>
        <taxon>Lymnaeoidea</taxon>
        <taxon>Planorbidae</taxon>
        <taxon>Biomphalaria</taxon>
    </lineage>
</organism>
<dbReference type="PRINTS" id="PR00237">
    <property type="entry name" value="GPCRRHODOPSN"/>
</dbReference>
<dbReference type="RefSeq" id="XP_055891739.1">
    <property type="nucleotide sequence ID" value="XM_056035764.1"/>
</dbReference>
<dbReference type="SUPFAM" id="SSF81321">
    <property type="entry name" value="Family A G protein-coupled receptor-like"/>
    <property type="match status" value="1"/>
</dbReference>
<evidence type="ECO:0000313" key="7">
    <source>
        <dbReference type="Proteomes" id="UP001165740"/>
    </source>
</evidence>
<feature type="transmembrane region" description="Helical" evidence="5">
    <location>
        <begin position="147"/>
        <end position="166"/>
    </location>
</feature>
<evidence type="ECO:0000256" key="1">
    <source>
        <dbReference type="ARBA" id="ARBA00004370"/>
    </source>
</evidence>
<feature type="transmembrane region" description="Helical" evidence="5">
    <location>
        <begin position="254"/>
        <end position="279"/>
    </location>
</feature>
<evidence type="ECO:0000256" key="2">
    <source>
        <dbReference type="ARBA" id="ARBA00022692"/>
    </source>
</evidence>
<dbReference type="Gene3D" id="1.20.1070.10">
    <property type="entry name" value="Rhodopsin 7-helix transmembrane proteins"/>
    <property type="match status" value="1"/>
</dbReference>
<dbReference type="Proteomes" id="UP001165740">
    <property type="component" value="Chromosome 7"/>
</dbReference>
<dbReference type="InterPro" id="IPR000276">
    <property type="entry name" value="GPCR_Rhodpsn"/>
</dbReference>
<dbReference type="AlphaFoldDB" id="A0A9W3AWY7"/>
<name>A0A9W3AWY7_BIOGL</name>
<evidence type="ECO:0000313" key="8">
    <source>
        <dbReference type="RefSeq" id="XP_055891739.1"/>
    </source>
</evidence>
<dbReference type="InterPro" id="IPR052954">
    <property type="entry name" value="GPCR-Ligand_Int"/>
</dbReference>
<evidence type="ECO:0000256" key="4">
    <source>
        <dbReference type="ARBA" id="ARBA00023136"/>
    </source>
</evidence>
<keyword evidence="3 5" id="KW-1133">Transmembrane helix</keyword>